<accession>A0A7J6A5G4</accession>
<gene>
    <name evidence="2" type="ORF">AMELA_G00194320</name>
</gene>
<sequence>MRWYEEISLHRRTEATINLLERKTHKTSPLQKRGKISNKERTCVTLEDSRRRGPSRDREREREREQGE</sequence>
<evidence type="ECO:0000256" key="1">
    <source>
        <dbReference type="SAM" id="MobiDB-lite"/>
    </source>
</evidence>
<dbReference type="AlphaFoldDB" id="A0A7J6A5G4"/>
<feature type="compositionally biased region" description="Basic and acidic residues" evidence="1">
    <location>
        <begin position="37"/>
        <end position="68"/>
    </location>
</feature>
<evidence type="ECO:0000313" key="3">
    <source>
        <dbReference type="Proteomes" id="UP000593565"/>
    </source>
</evidence>
<dbReference type="EMBL" id="JAAGNN010000017">
    <property type="protein sequence ID" value="KAF4077996.1"/>
    <property type="molecule type" value="Genomic_DNA"/>
</dbReference>
<organism evidence="2 3">
    <name type="scientific">Ameiurus melas</name>
    <name type="common">Black bullhead</name>
    <name type="synonym">Silurus melas</name>
    <dbReference type="NCBI Taxonomy" id="219545"/>
    <lineage>
        <taxon>Eukaryota</taxon>
        <taxon>Metazoa</taxon>
        <taxon>Chordata</taxon>
        <taxon>Craniata</taxon>
        <taxon>Vertebrata</taxon>
        <taxon>Euteleostomi</taxon>
        <taxon>Actinopterygii</taxon>
        <taxon>Neopterygii</taxon>
        <taxon>Teleostei</taxon>
        <taxon>Ostariophysi</taxon>
        <taxon>Siluriformes</taxon>
        <taxon>Ictaluridae</taxon>
        <taxon>Ameiurus</taxon>
    </lineage>
</organism>
<dbReference type="Proteomes" id="UP000593565">
    <property type="component" value="Unassembled WGS sequence"/>
</dbReference>
<comment type="caution">
    <text evidence="2">The sequence shown here is derived from an EMBL/GenBank/DDBJ whole genome shotgun (WGS) entry which is preliminary data.</text>
</comment>
<proteinExistence type="predicted"/>
<reference evidence="2 3" key="1">
    <citation type="submission" date="2020-02" db="EMBL/GenBank/DDBJ databases">
        <title>A chromosome-scale genome assembly of the black bullhead catfish (Ameiurus melas).</title>
        <authorList>
            <person name="Wen M."/>
            <person name="Zham M."/>
            <person name="Cabau C."/>
            <person name="Klopp C."/>
            <person name="Donnadieu C."/>
            <person name="Roques C."/>
            <person name="Bouchez O."/>
            <person name="Lampietro C."/>
            <person name="Jouanno E."/>
            <person name="Herpin A."/>
            <person name="Louis A."/>
            <person name="Berthelot C."/>
            <person name="Parey E."/>
            <person name="Roest-Crollius H."/>
            <person name="Braasch I."/>
            <person name="Postlethwait J."/>
            <person name="Robinson-Rechavi M."/>
            <person name="Echchiki A."/>
            <person name="Begum T."/>
            <person name="Montfort J."/>
            <person name="Schartl M."/>
            <person name="Bobe J."/>
            <person name="Guiguen Y."/>
        </authorList>
    </citation>
    <scope>NUCLEOTIDE SEQUENCE [LARGE SCALE GENOMIC DNA]</scope>
    <source>
        <strain evidence="2">M_S1</strain>
        <tissue evidence="2">Blood</tissue>
    </source>
</reference>
<keyword evidence="3" id="KW-1185">Reference proteome</keyword>
<feature type="region of interest" description="Disordered" evidence="1">
    <location>
        <begin position="23"/>
        <end position="68"/>
    </location>
</feature>
<name>A0A7J6A5G4_AMEME</name>
<protein>
    <submittedName>
        <fullName evidence="2">Uncharacterized protein</fullName>
    </submittedName>
</protein>
<evidence type="ECO:0000313" key="2">
    <source>
        <dbReference type="EMBL" id="KAF4077996.1"/>
    </source>
</evidence>